<dbReference type="AlphaFoldDB" id="A0AA36GIT5"/>
<accession>A0AA36GIT5</accession>
<feature type="region of interest" description="Disordered" evidence="1">
    <location>
        <begin position="351"/>
        <end position="389"/>
    </location>
</feature>
<feature type="compositionally biased region" description="Polar residues" evidence="1">
    <location>
        <begin position="363"/>
        <end position="372"/>
    </location>
</feature>
<sequence>MDRYSFAAFICQVVISMAEPVAEVIAAAVRKGFKLPGELKNDGGLLLELFKCVTEESAAWRIFLKEEMIYLLVGERLQQLHANDESRTVEKWQKDDREKVRQGGRSMSAPKRLFFKSKGRQHEIRQVGRVKEAKVTIECRKCDNKAECSTKYGPPLCIACSKEYGSWDEEAAPAEEVPLDFIVLLADAEREAQEYAALDPRELYATVHEYQTVGRRALMEAVKLKTEARVDALRAVAELLSDAGTTPIEGLPIEFMVLCSDAAREAEEYAALDSRQLYETVHEYQTTGRRNMMEAVKRKTEARFDALQALTGQMPRPFSWLFVNTTSPPCLPSDSSDGDSWKSGMMLENRAHENDGSEIKTRQGGSRPNSSIAKEEQAKEPQHKIRQVGRVKEAKVTTECRKCDNKTECSTQYGPPLCIACSKEYGRICRNAKASKRRCTCTPKRTCAWCRYDEWMQIGCKEAQR</sequence>
<feature type="non-terminal residue" evidence="2">
    <location>
        <position position="465"/>
    </location>
</feature>
<name>A0AA36GIT5_9BILA</name>
<feature type="compositionally biased region" description="Basic and acidic residues" evidence="1">
    <location>
        <begin position="373"/>
        <end position="383"/>
    </location>
</feature>
<protein>
    <submittedName>
        <fullName evidence="2">Uncharacterized protein</fullName>
    </submittedName>
</protein>
<reference evidence="2" key="1">
    <citation type="submission" date="2023-06" db="EMBL/GenBank/DDBJ databases">
        <authorList>
            <person name="Delattre M."/>
        </authorList>
    </citation>
    <scope>NUCLEOTIDE SEQUENCE</scope>
    <source>
        <strain evidence="2">AF72</strain>
    </source>
</reference>
<gene>
    <name evidence="2" type="ORF">MSPICULIGERA_LOCUS25249</name>
</gene>
<feature type="compositionally biased region" description="Basic and acidic residues" evidence="1">
    <location>
        <begin position="351"/>
        <end position="361"/>
    </location>
</feature>
<evidence type="ECO:0000313" key="2">
    <source>
        <dbReference type="EMBL" id="CAJ0587272.1"/>
    </source>
</evidence>
<dbReference type="Proteomes" id="UP001177023">
    <property type="component" value="Unassembled WGS sequence"/>
</dbReference>
<evidence type="ECO:0000256" key="1">
    <source>
        <dbReference type="SAM" id="MobiDB-lite"/>
    </source>
</evidence>
<comment type="caution">
    <text evidence="2">The sequence shown here is derived from an EMBL/GenBank/DDBJ whole genome shotgun (WGS) entry which is preliminary data.</text>
</comment>
<organism evidence="2 3">
    <name type="scientific">Mesorhabditis spiculigera</name>
    <dbReference type="NCBI Taxonomy" id="96644"/>
    <lineage>
        <taxon>Eukaryota</taxon>
        <taxon>Metazoa</taxon>
        <taxon>Ecdysozoa</taxon>
        <taxon>Nematoda</taxon>
        <taxon>Chromadorea</taxon>
        <taxon>Rhabditida</taxon>
        <taxon>Rhabditina</taxon>
        <taxon>Rhabditomorpha</taxon>
        <taxon>Rhabditoidea</taxon>
        <taxon>Rhabditidae</taxon>
        <taxon>Mesorhabditinae</taxon>
        <taxon>Mesorhabditis</taxon>
    </lineage>
</organism>
<keyword evidence="3" id="KW-1185">Reference proteome</keyword>
<dbReference type="EMBL" id="CATQJA010002710">
    <property type="protein sequence ID" value="CAJ0587272.1"/>
    <property type="molecule type" value="Genomic_DNA"/>
</dbReference>
<evidence type="ECO:0000313" key="3">
    <source>
        <dbReference type="Proteomes" id="UP001177023"/>
    </source>
</evidence>
<proteinExistence type="predicted"/>